<organism evidence="1">
    <name type="scientific">Tanacetum cinerariifolium</name>
    <name type="common">Dalmatian daisy</name>
    <name type="synonym">Chrysanthemum cinerariifolium</name>
    <dbReference type="NCBI Taxonomy" id="118510"/>
    <lineage>
        <taxon>Eukaryota</taxon>
        <taxon>Viridiplantae</taxon>
        <taxon>Streptophyta</taxon>
        <taxon>Embryophyta</taxon>
        <taxon>Tracheophyta</taxon>
        <taxon>Spermatophyta</taxon>
        <taxon>Magnoliopsida</taxon>
        <taxon>eudicotyledons</taxon>
        <taxon>Gunneridae</taxon>
        <taxon>Pentapetalae</taxon>
        <taxon>asterids</taxon>
        <taxon>campanulids</taxon>
        <taxon>Asterales</taxon>
        <taxon>Asteraceae</taxon>
        <taxon>Asteroideae</taxon>
        <taxon>Anthemideae</taxon>
        <taxon>Anthemidinae</taxon>
        <taxon>Tanacetum</taxon>
    </lineage>
</organism>
<dbReference type="EMBL" id="BKCJ010006171">
    <property type="protein sequence ID" value="GEU70733.1"/>
    <property type="molecule type" value="Genomic_DNA"/>
</dbReference>
<protein>
    <submittedName>
        <fullName evidence="1">Uncharacterized protein</fullName>
    </submittedName>
</protein>
<evidence type="ECO:0000313" key="1">
    <source>
        <dbReference type="EMBL" id="GEU70733.1"/>
    </source>
</evidence>
<accession>A0A6L2M9L5</accession>
<dbReference type="AlphaFoldDB" id="A0A6L2M9L5"/>
<proteinExistence type="predicted"/>
<gene>
    <name evidence="1" type="ORF">Tci_042711</name>
</gene>
<comment type="caution">
    <text evidence="1">The sequence shown here is derived from an EMBL/GenBank/DDBJ whole genome shotgun (WGS) entry which is preliminary data.</text>
</comment>
<sequence>MVSIPMTFSSANSTEYLVSTVGGTVSLKGLILAEGVDSVSRLKEWCFYMLKLKKNYLVMTLINADARD</sequence>
<reference evidence="1" key="1">
    <citation type="journal article" date="2019" name="Sci. Rep.">
        <title>Draft genome of Tanacetum cinerariifolium, the natural source of mosquito coil.</title>
        <authorList>
            <person name="Yamashiro T."/>
            <person name="Shiraishi A."/>
            <person name="Satake H."/>
            <person name="Nakayama K."/>
        </authorList>
    </citation>
    <scope>NUCLEOTIDE SEQUENCE</scope>
</reference>
<name>A0A6L2M9L5_TANCI</name>